<reference evidence="3 4" key="1">
    <citation type="submission" date="2017-02" db="EMBL/GenBank/DDBJ databases">
        <title>The new phylogeny of genus Mycobacterium.</title>
        <authorList>
            <person name="Tortoli E."/>
            <person name="Trovato A."/>
            <person name="Cirillo D.M."/>
        </authorList>
    </citation>
    <scope>NUCLEOTIDE SEQUENCE [LARGE SCALE GENOMIC DNA]</scope>
    <source>
        <strain evidence="3 4">FI-09383</strain>
    </source>
</reference>
<keyword evidence="1" id="KW-0472">Membrane</keyword>
<dbReference type="Proteomes" id="UP000192772">
    <property type="component" value="Unassembled WGS sequence"/>
</dbReference>
<sequence length="95" mass="10543">MMHGGWYDGWGWGGWGWGGWMLMALVMIVFWALVITAIVLAVRYFAGGGTAQGRAGGGPTPTGGRAEDLLAERYARGEIDDDEYRQRLTLIREHR</sequence>
<keyword evidence="1" id="KW-0812">Transmembrane</keyword>
<feature type="domain" description="SHOCT" evidence="2">
    <location>
        <begin position="67"/>
        <end position="90"/>
    </location>
</feature>
<dbReference type="EMBL" id="MVHP01000025">
    <property type="protein sequence ID" value="ORA62860.1"/>
    <property type="molecule type" value="Genomic_DNA"/>
</dbReference>
<comment type="caution">
    <text evidence="3">The sequence shown here is derived from an EMBL/GenBank/DDBJ whole genome shotgun (WGS) entry which is preliminary data.</text>
</comment>
<dbReference type="AlphaFoldDB" id="A0A1X0CTT2"/>
<evidence type="ECO:0000313" key="4">
    <source>
        <dbReference type="Proteomes" id="UP000192772"/>
    </source>
</evidence>
<accession>A0A1X0CTT2</accession>
<evidence type="ECO:0000256" key="1">
    <source>
        <dbReference type="SAM" id="Phobius"/>
    </source>
</evidence>
<dbReference type="InterPro" id="IPR018649">
    <property type="entry name" value="SHOCT"/>
</dbReference>
<evidence type="ECO:0000313" key="3">
    <source>
        <dbReference type="EMBL" id="ORA62860.1"/>
    </source>
</evidence>
<name>A0A1X0CTT2_9MYCO</name>
<proteinExistence type="predicted"/>
<organism evidence="3 4">
    <name type="scientific">Mycolicibacterium elephantis</name>
    <dbReference type="NCBI Taxonomy" id="81858"/>
    <lineage>
        <taxon>Bacteria</taxon>
        <taxon>Bacillati</taxon>
        <taxon>Actinomycetota</taxon>
        <taxon>Actinomycetes</taxon>
        <taxon>Mycobacteriales</taxon>
        <taxon>Mycobacteriaceae</taxon>
        <taxon>Mycolicibacterium</taxon>
    </lineage>
</organism>
<protein>
    <recommendedName>
        <fullName evidence="2">SHOCT domain-containing protein</fullName>
    </recommendedName>
</protein>
<dbReference type="STRING" id="81858.BST23_19290"/>
<keyword evidence="1" id="KW-1133">Transmembrane helix</keyword>
<gene>
    <name evidence="3" type="ORF">BST23_19290</name>
</gene>
<evidence type="ECO:0000259" key="2">
    <source>
        <dbReference type="Pfam" id="PF09851"/>
    </source>
</evidence>
<dbReference type="RefSeq" id="WP_083043465.1">
    <property type="nucleotide sequence ID" value="NZ_MVHP01000025.1"/>
</dbReference>
<dbReference type="Pfam" id="PF09851">
    <property type="entry name" value="SHOCT"/>
    <property type="match status" value="1"/>
</dbReference>
<feature type="transmembrane region" description="Helical" evidence="1">
    <location>
        <begin position="20"/>
        <end position="46"/>
    </location>
</feature>